<dbReference type="AlphaFoldDB" id="A0A8J4V4Y4"/>
<evidence type="ECO:0008006" key="5">
    <source>
        <dbReference type="Google" id="ProtNLM"/>
    </source>
</evidence>
<dbReference type="InterPro" id="IPR051251">
    <property type="entry name" value="STK_FNIP-Repeat"/>
</dbReference>
<dbReference type="InterPro" id="IPR008615">
    <property type="entry name" value="FNIP"/>
</dbReference>
<dbReference type="Pfam" id="PF05725">
    <property type="entry name" value="FNIP"/>
    <property type="match status" value="1"/>
</dbReference>
<organism evidence="3 4">
    <name type="scientific">Polysphondylium violaceum</name>
    <dbReference type="NCBI Taxonomy" id="133409"/>
    <lineage>
        <taxon>Eukaryota</taxon>
        <taxon>Amoebozoa</taxon>
        <taxon>Evosea</taxon>
        <taxon>Eumycetozoa</taxon>
        <taxon>Dictyostelia</taxon>
        <taxon>Dictyosteliales</taxon>
        <taxon>Dictyosteliaceae</taxon>
        <taxon>Polysphondylium</taxon>
    </lineage>
</organism>
<dbReference type="PANTHER" id="PTHR32134:SF169">
    <property type="entry name" value="FNIP REPEAT-CONTAINING PROTEIN-RELATED"/>
    <property type="match status" value="1"/>
</dbReference>
<dbReference type="PANTHER" id="PTHR32134">
    <property type="entry name" value="FNIP REPEAT-CONTAINING PROTEIN"/>
    <property type="match status" value="1"/>
</dbReference>
<evidence type="ECO:0000313" key="3">
    <source>
        <dbReference type="EMBL" id="KAF2074042.1"/>
    </source>
</evidence>
<keyword evidence="4" id="KW-1185">Reference proteome</keyword>
<proteinExistence type="predicted"/>
<reference evidence="3" key="1">
    <citation type="submission" date="2020-01" db="EMBL/GenBank/DDBJ databases">
        <title>Development of genomics and gene disruption for Polysphondylium violaceum indicates a role for the polyketide synthase stlB in stalk morphogenesis.</title>
        <authorList>
            <person name="Narita B."/>
            <person name="Kawabe Y."/>
            <person name="Kin K."/>
            <person name="Saito T."/>
            <person name="Gibbs R."/>
            <person name="Kuspa A."/>
            <person name="Muzny D."/>
            <person name="Queller D."/>
            <person name="Richards S."/>
            <person name="Strassman J."/>
            <person name="Sucgang R."/>
            <person name="Worley K."/>
            <person name="Schaap P."/>
        </authorList>
    </citation>
    <scope>NUCLEOTIDE SEQUENCE</scope>
    <source>
        <strain evidence="3">QSvi11</strain>
    </source>
</reference>
<evidence type="ECO:0000256" key="1">
    <source>
        <dbReference type="ARBA" id="ARBA00022737"/>
    </source>
</evidence>
<comment type="caution">
    <text evidence="3">The sequence shown here is derived from an EMBL/GenBank/DDBJ whole genome shotgun (WGS) entry which is preliminary data.</text>
</comment>
<evidence type="ECO:0000313" key="4">
    <source>
        <dbReference type="Proteomes" id="UP000695562"/>
    </source>
</evidence>
<gene>
    <name evidence="3" type="ORF">CYY_004656</name>
</gene>
<sequence length="664" mass="76009">MTIKDSVQYDIHWEINKKQKTNNDNSIDNNSGSDSDNSSIDNIRSSDNSDNNNNIFSCNNSSNSRLDNVINNDNSLVTKLFFILFNNTFLSNYITHYLRKPTSIFIKHINQVDKDYQCLLKRRVDENIPILFEINDNNHFLFHSKNNSSTSVNDIISHLIIPTKYLSYFNNNNNFKIYGIIIDYNFLQHQYIPKSILYLKLDFNLLVNHLKEFKIPTTVTFLDICNLLFFPSNLVPNHIKYLRYSFTNSFSQSNGGDVHNSIPSSVVHFELVNCTKQIPKGSLPSSISFLHYENQFNIGPIQQGMFPSQLKSLHFYSKQRLLAGSIPNTTTSLTLSTLENQNQNLDFLPCRLKYLKICSSISSISLYPNIFPQSLMYLEIDSIKEPIPMGTFPKNLATLLVSQHTRVELSQQNLNSNLTRLRNTCPYSKNLFIPPNLKELSIGNLDASLPLPHSLTSLKIFGNIYGVINSFPSNLSTLHVTYSPMITTGMIPSTVTKLGLSIQNSNESKIEQGIIPDSVVKLNLFFKTKVTEISIPSSVKYCKFLFGSQSRIYKDMFPSSVVSIDFKFTQFQYSDNDDRFPFELLPPSVKYLKFHSTQPIFSQLEIHPPHYNQALLPPNISTINILSHGNHIVYNFKDGFVYNEVYKCNHLDTTNKSVFTFPFD</sequence>
<protein>
    <recommendedName>
        <fullName evidence="5">FNIP repeat-containing protein</fullName>
    </recommendedName>
</protein>
<feature type="compositionally biased region" description="Low complexity" evidence="2">
    <location>
        <begin position="22"/>
        <end position="56"/>
    </location>
</feature>
<name>A0A8J4V4Y4_9MYCE</name>
<dbReference type="EMBL" id="AJWJ01000168">
    <property type="protein sequence ID" value="KAF2074042.1"/>
    <property type="molecule type" value="Genomic_DNA"/>
</dbReference>
<keyword evidence="1" id="KW-0677">Repeat</keyword>
<dbReference type="Proteomes" id="UP000695562">
    <property type="component" value="Unassembled WGS sequence"/>
</dbReference>
<accession>A0A8J4V4Y4</accession>
<evidence type="ECO:0000256" key="2">
    <source>
        <dbReference type="SAM" id="MobiDB-lite"/>
    </source>
</evidence>
<feature type="region of interest" description="Disordered" evidence="2">
    <location>
        <begin position="20"/>
        <end position="56"/>
    </location>
</feature>
<dbReference type="OrthoDB" id="18551at2759"/>